<name>A0A7U2MET5_ASPFN</name>
<dbReference type="AlphaFoldDB" id="A0A7U2MET5"/>
<evidence type="ECO:0000313" key="3">
    <source>
        <dbReference type="Proteomes" id="UP000596276"/>
    </source>
</evidence>
<evidence type="ECO:0000256" key="1">
    <source>
        <dbReference type="SAM" id="MobiDB-lite"/>
    </source>
</evidence>
<keyword evidence="3" id="KW-1185">Reference proteome</keyword>
<protein>
    <submittedName>
        <fullName evidence="2">Uncharacterized protein</fullName>
    </submittedName>
</protein>
<evidence type="ECO:0000313" key="2">
    <source>
        <dbReference type="EMBL" id="QRD82444.1"/>
    </source>
</evidence>
<dbReference type="EMBL" id="CP044622">
    <property type="protein sequence ID" value="QRD82444.1"/>
    <property type="molecule type" value="Genomic_DNA"/>
</dbReference>
<accession>A0A7U2MET5</accession>
<dbReference type="VEuPathDB" id="FungiDB:F9C07_2630"/>
<sequence>MESSGDGGEEKREGWKKFGVGDGGSNERGMLDVEPATLLTVRLTQSFACPTAPPQALIHHYRLRS</sequence>
<dbReference type="Proteomes" id="UP000596276">
    <property type="component" value="Chromosome 2"/>
</dbReference>
<feature type="region of interest" description="Disordered" evidence="1">
    <location>
        <begin position="1"/>
        <end position="29"/>
    </location>
</feature>
<organism evidence="2 3">
    <name type="scientific">Aspergillus flavus (strain ATCC 200026 / FGSC A1120 / IAM 13836 / NRRL 3357 / JCM 12722 / SRRC 167)</name>
    <dbReference type="NCBI Taxonomy" id="332952"/>
    <lineage>
        <taxon>Eukaryota</taxon>
        <taxon>Fungi</taxon>
        <taxon>Dikarya</taxon>
        <taxon>Ascomycota</taxon>
        <taxon>Pezizomycotina</taxon>
        <taxon>Eurotiomycetes</taxon>
        <taxon>Eurotiomycetidae</taxon>
        <taxon>Eurotiales</taxon>
        <taxon>Aspergillaceae</taxon>
        <taxon>Aspergillus</taxon>
        <taxon>Aspergillus subgen. Circumdati</taxon>
    </lineage>
</organism>
<reference evidence="3" key="1">
    <citation type="journal article" date="2021" name="G3 (Bethesda)">
        <title>Chromosome assembled and annotated genome sequence of Aspergillus flavus NRRL 3357.</title>
        <authorList>
            <person name="Skerker J.M."/>
            <person name="Pianalto K.M."/>
            <person name="Mondo S.J."/>
            <person name="Yang K."/>
            <person name="Arkin A.P."/>
            <person name="Keller N.P."/>
            <person name="Grigoriev I.V."/>
            <person name="Louise Glass N.L."/>
        </authorList>
    </citation>
    <scope>NUCLEOTIDE SEQUENCE [LARGE SCALE GENOMIC DNA]</scope>
    <source>
        <strain evidence="3">ATCC 200026 / FGSC A1120 / IAM 13836 / NRRL 3357 / JCM 12722 / SRRC 167</strain>
    </source>
</reference>
<proteinExistence type="predicted"/>
<gene>
    <name evidence="2" type="ORF">F9C07_2630</name>
</gene>